<proteinExistence type="predicted"/>
<keyword evidence="1" id="KW-0732">Signal</keyword>
<accession>A0AAD7SYL9</accession>
<evidence type="ECO:0000256" key="1">
    <source>
        <dbReference type="SAM" id="SignalP"/>
    </source>
</evidence>
<evidence type="ECO:0000313" key="2">
    <source>
        <dbReference type="EMBL" id="KAJ8411155.1"/>
    </source>
</evidence>
<evidence type="ECO:0000313" key="3">
    <source>
        <dbReference type="Proteomes" id="UP001221898"/>
    </source>
</evidence>
<dbReference type="Proteomes" id="UP001221898">
    <property type="component" value="Unassembled WGS sequence"/>
</dbReference>
<feature type="chain" id="PRO_5042118477" evidence="1">
    <location>
        <begin position="22"/>
        <end position="440"/>
    </location>
</feature>
<gene>
    <name evidence="2" type="ORF">AAFF_G00171610</name>
</gene>
<reference evidence="2" key="1">
    <citation type="journal article" date="2023" name="Science">
        <title>Genome structures resolve the early diversification of teleost fishes.</title>
        <authorList>
            <person name="Parey E."/>
            <person name="Louis A."/>
            <person name="Montfort J."/>
            <person name="Bouchez O."/>
            <person name="Roques C."/>
            <person name="Iampietro C."/>
            <person name="Lluch J."/>
            <person name="Castinel A."/>
            <person name="Donnadieu C."/>
            <person name="Desvignes T."/>
            <person name="Floi Bucao C."/>
            <person name="Jouanno E."/>
            <person name="Wen M."/>
            <person name="Mejri S."/>
            <person name="Dirks R."/>
            <person name="Jansen H."/>
            <person name="Henkel C."/>
            <person name="Chen W.J."/>
            <person name="Zahm M."/>
            <person name="Cabau C."/>
            <person name="Klopp C."/>
            <person name="Thompson A.W."/>
            <person name="Robinson-Rechavi M."/>
            <person name="Braasch I."/>
            <person name="Lecointre G."/>
            <person name="Bobe J."/>
            <person name="Postlethwait J.H."/>
            <person name="Berthelot C."/>
            <person name="Roest Crollius H."/>
            <person name="Guiguen Y."/>
        </authorList>
    </citation>
    <scope>NUCLEOTIDE SEQUENCE</scope>
    <source>
        <strain evidence="2">NC1722</strain>
    </source>
</reference>
<keyword evidence="3" id="KW-1185">Reference proteome</keyword>
<protein>
    <submittedName>
        <fullName evidence="2">Uncharacterized protein</fullName>
    </submittedName>
</protein>
<sequence>MYAAAVALALLVLARPGFMVSRPVRLPGAVTLHVLHVNTVGNQQFSGKIFSKDLRKYARTQSNTTKTLVVSRLRFVSDKRRLCSQHGHKNTCIEFTANVRRSANYTSNATHSLQPCFRSMFETVSQGRAVMSTKPFTVSNTNLMCYLYGVANLATVVVMMKTKKEHFHSPLFFSSVNVSGNGSYQIFPSMSINSQNVTDAERQLTKALAKVASLVELHVHLNALCCLLAQEHRGMLPFWDKLCLANFYQTKIQNSISKPRRMERMDRVPPEHVEPEASSDLDGDWHFLTLHTGQVFGFMKMVPGSRDATLGMARFCLPRNVGAMVDTGAADAPSGDRSITPVRCPICSARVPRGAFWRHAVIEISCKNIELMATETTSFSGCRWVLPEDDGWTEPIYRSRQLNDTHAAAEALRNATQRFGTRESYSDKLAGCGVSLAALV</sequence>
<dbReference type="AlphaFoldDB" id="A0AAD7SYL9"/>
<dbReference type="EMBL" id="JAINUG010000023">
    <property type="protein sequence ID" value="KAJ8411155.1"/>
    <property type="molecule type" value="Genomic_DNA"/>
</dbReference>
<comment type="caution">
    <text evidence="2">The sequence shown here is derived from an EMBL/GenBank/DDBJ whole genome shotgun (WGS) entry which is preliminary data.</text>
</comment>
<feature type="signal peptide" evidence="1">
    <location>
        <begin position="1"/>
        <end position="21"/>
    </location>
</feature>
<organism evidence="2 3">
    <name type="scientific">Aldrovandia affinis</name>
    <dbReference type="NCBI Taxonomy" id="143900"/>
    <lineage>
        <taxon>Eukaryota</taxon>
        <taxon>Metazoa</taxon>
        <taxon>Chordata</taxon>
        <taxon>Craniata</taxon>
        <taxon>Vertebrata</taxon>
        <taxon>Euteleostomi</taxon>
        <taxon>Actinopterygii</taxon>
        <taxon>Neopterygii</taxon>
        <taxon>Teleostei</taxon>
        <taxon>Notacanthiformes</taxon>
        <taxon>Halosauridae</taxon>
        <taxon>Aldrovandia</taxon>
    </lineage>
</organism>
<name>A0AAD7SYL9_9TELE</name>